<feature type="domain" description="Glycosyl transferase family 1" evidence="1">
    <location>
        <begin position="147"/>
        <end position="299"/>
    </location>
</feature>
<dbReference type="InterPro" id="IPR001296">
    <property type="entry name" value="Glyco_trans_1"/>
</dbReference>
<dbReference type="Proteomes" id="UP001139646">
    <property type="component" value="Unassembled WGS sequence"/>
</dbReference>
<name>A0ABS9WWS4_9GAMM</name>
<comment type="caution">
    <text evidence="2">The sequence shown here is derived from an EMBL/GenBank/DDBJ whole genome shotgun (WGS) entry which is preliminary data.</text>
</comment>
<dbReference type="SUPFAM" id="SSF53756">
    <property type="entry name" value="UDP-Glycosyltransferase/glycogen phosphorylase"/>
    <property type="match status" value="1"/>
</dbReference>
<dbReference type="CDD" id="cd03801">
    <property type="entry name" value="GT4_PimA-like"/>
    <property type="match status" value="1"/>
</dbReference>
<accession>A0ABS9WWS4</accession>
<gene>
    <name evidence="2" type="ORF">L3081_00925</name>
</gene>
<dbReference type="Pfam" id="PF00534">
    <property type="entry name" value="Glycos_transf_1"/>
    <property type="match status" value="1"/>
</dbReference>
<proteinExistence type="predicted"/>
<evidence type="ECO:0000313" key="2">
    <source>
        <dbReference type="EMBL" id="MCI2282225.1"/>
    </source>
</evidence>
<dbReference type="PANTHER" id="PTHR45947">
    <property type="entry name" value="SULFOQUINOVOSYL TRANSFERASE SQD2"/>
    <property type="match status" value="1"/>
</dbReference>
<dbReference type="EMBL" id="JAKKSL010000001">
    <property type="protein sequence ID" value="MCI2282225.1"/>
    <property type="molecule type" value="Genomic_DNA"/>
</dbReference>
<dbReference type="InterPro" id="IPR050194">
    <property type="entry name" value="Glycosyltransferase_grp1"/>
</dbReference>
<sequence>MPTILSFGSEDDDLYKVAVKANIRVILLKKKWWSKNLDTFDVLKKFDVLHLHSPIILKVILLLIPALTHRKLIYTRHGEGQYDTISWKVVHILARPFISATTYVSTNGQNVFNKVHGWKNTPQKVIENGINIPNDIIVDNEPTVLRIGSVGRMVPLKSQKDLILAWANLPIKIRSKVEIHLIGDGVCREILEQQVVNLNAQMSIFFHGFLSDRFDILSLFDLLVVSSESEGLSIAILEAMAHAKPVIATRVGGNPQLVKDDLTGYLYEYGDIKKLSNTILTYYQNMEVLERHGNNAKKHVQDNYSLEKTARSIIIFTICKHKVQLIVNLIFSISFLFCIYLNTAGAETLAFELTPINKITNDSKTSWTIPIPNYLVDKRSNIQLFDESNTLIKANYSIVLLWPNKQERRYIRSLYISVDSPSPKTFYTLQWENEYNSNIQTKNEIANVTHHAILSSNWLSLSHYAPMLTPPKTH</sequence>
<protein>
    <submittedName>
        <fullName evidence="2">Glycosyltransferase family 4 protein</fullName>
    </submittedName>
</protein>
<evidence type="ECO:0000259" key="1">
    <source>
        <dbReference type="Pfam" id="PF00534"/>
    </source>
</evidence>
<organism evidence="2 3">
    <name type="scientific">Colwellia maritima</name>
    <dbReference type="NCBI Taxonomy" id="2912588"/>
    <lineage>
        <taxon>Bacteria</taxon>
        <taxon>Pseudomonadati</taxon>
        <taxon>Pseudomonadota</taxon>
        <taxon>Gammaproteobacteria</taxon>
        <taxon>Alteromonadales</taxon>
        <taxon>Colwelliaceae</taxon>
        <taxon>Colwellia</taxon>
    </lineage>
</organism>
<dbReference type="PANTHER" id="PTHR45947:SF3">
    <property type="entry name" value="SULFOQUINOVOSYL TRANSFERASE SQD2"/>
    <property type="match status" value="1"/>
</dbReference>
<keyword evidence="3" id="KW-1185">Reference proteome</keyword>
<evidence type="ECO:0000313" key="3">
    <source>
        <dbReference type="Proteomes" id="UP001139646"/>
    </source>
</evidence>
<reference evidence="2" key="1">
    <citation type="submission" date="2022-01" db="EMBL/GenBank/DDBJ databases">
        <title>Colwellia maritima, isolated from seawater.</title>
        <authorList>
            <person name="Kristyanto S."/>
            <person name="Jung J."/>
            <person name="Jeon C.O."/>
        </authorList>
    </citation>
    <scope>NUCLEOTIDE SEQUENCE</scope>
    <source>
        <strain evidence="2">MSW7</strain>
    </source>
</reference>
<dbReference type="Gene3D" id="3.40.50.2000">
    <property type="entry name" value="Glycogen Phosphorylase B"/>
    <property type="match status" value="2"/>
</dbReference>